<dbReference type="GO" id="GO:0006635">
    <property type="term" value="P:fatty acid beta-oxidation"/>
    <property type="evidence" value="ECO:0007669"/>
    <property type="project" value="TreeGrafter"/>
</dbReference>
<evidence type="ECO:0000256" key="4">
    <source>
        <dbReference type="ARBA" id="ARBA00023140"/>
    </source>
</evidence>
<dbReference type="SUPFAM" id="SSF52096">
    <property type="entry name" value="ClpP/crotonase"/>
    <property type="match status" value="1"/>
</dbReference>
<dbReference type="PANTHER" id="PTHR11941">
    <property type="entry name" value="ENOYL-COA HYDRATASE-RELATED"/>
    <property type="match status" value="1"/>
</dbReference>
<evidence type="ECO:0000256" key="2">
    <source>
        <dbReference type="ARBA" id="ARBA00004924"/>
    </source>
</evidence>
<dbReference type="InterPro" id="IPR029045">
    <property type="entry name" value="ClpP/crotonase-like_dom_sf"/>
</dbReference>
<evidence type="ECO:0000256" key="1">
    <source>
        <dbReference type="ARBA" id="ARBA00004275"/>
    </source>
</evidence>
<dbReference type="InterPro" id="IPR001753">
    <property type="entry name" value="Enoyl-CoA_hydra/iso"/>
</dbReference>
<dbReference type="CDD" id="cd06558">
    <property type="entry name" value="crotonase-like"/>
    <property type="match status" value="1"/>
</dbReference>
<dbReference type="PANTHER" id="PTHR11941:SF158">
    <property type="entry name" value="ENOYL-COA HYDRATASE (AFU_ORTHOLOGUE AFUA_2G10650)"/>
    <property type="match status" value="1"/>
</dbReference>
<comment type="similarity">
    <text evidence="3">Belongs to the enoyl-CoA hydratase/isomerase family.</text>
</comment>
<keyword evidence="8" id="KW-1185">Reference proteome</keyword>
<dbReference type="GO" id="GO:0016853">
    <property type="term" value="F:isomerase activity"/>
    <property type="evidence" value="ECO:0007669"/>
    <property type="project" value="UniProtKB-KW"/>
</dbReference>
<comment type="pathway">
    <text evidence="2">Siderophore biosynthesis.</text>
</comment>
<comment type="subcellular location">
    <subcellularLocation>
        <location evidence="1">Peroxisome</location>
    </subcellularLocation>
</comment>
<reference evidence="7" key="1">
    <citation type="submission" date="2022-10" db="EMBL/GenBank/DDBJ databases">
        <title>Culturing micro-colonial fungi from biological soil crusts in the Mojave desert and describing Neophaeococcomyces mojavensis, and introducing the new genera and species Taxawa tesnikishii.</title>
        <authorList>
            <person name="Kurbessoian T."/>
            <person name="Stajich J.E."/>
        </authorList>
    </citation>
    <scope>NUCLEOTIDE SEQUENCE</scope>
    <source>
        <strain evidence="7">TK_35</strain>
    </source>
</reference>
<dbReference type="Gene3D" id="3.90.226.10">
    <property type="entry name" value="2-enoyl-CoA Hydratase, Chain A, domain 1"/>
    <property type="match status" value="1"/>
</dbReference>
<sequence length="293" mass="31525">MAESNSSGHGLTTPPPMSPCWLLDFPVEHVLLVVLNNPKSLNCLTTDDHWSLDALFQWYDNEPSLRCCVVTGQGRAFCAGADLKEWDRSNSRVSKGGPGLKVMPQSGFAGLSRRGGKKPIIGAVNGLAYGGGMEMVANLDLVVASKSATFALPEVKRGVAAIAGSLPRLMRIVGRARAMDMALTGRAVTAQDAQEWGVINSVTEDAPADAKVTSRPVVKKAMEYAKVICDNSPDSIIVTRAGLVSAWEDGSVEHATTAVMEIWQRRLNQGENIHEGVRAFVEKRSPKWVGSRL</sequence>
<keyword evidence="5" id="KW-0413">Isomerase</keyword>
<evidence type="ECO:0000256" key="3">
    <source>
        <dbReference type="ARBA" id="ARBA00005254"/>
    </source>
</evidence>
<dbReference type="Pfam" id="PF00378">
    <property type="entry name" value="ECH_1"/>
    <property type="match status" value="1"/>
</dbReference>
<keyword evidence="4" id="KW-0576">Peroxisome</keyword>
<comment type="caution">
    <text evidence="7">The sequence shown here is derived from an EMBL/GenBank/DDBJ whole genome shotgun (WGS) entry which is preliminary data.</text>
</comment>
<dbReference type="EMBL" id="JAPDRN010000002">
    <property type="protein sequence ID" value="KAJ9646682.1"/>
    <property type="molecule type" value="Genomic_DNA"/>
</dbReference>
<evidence type="ECO:0008006" key="9">
    <source>
        <dbReference type="Google" id="ProtNLM"/>
    </source>
</evidence>
<evidence type="ECO:0000313" key="8">
    <source>
        <dbReference type="Proteomes" id="UP001172681"/>
    </source>
</evidence>
<organism evidence="7 8">
    <name type="scientific">Knufia peltigerae</name>
    <dbReference type="NCBI Taxonomy" id="1002370"/>
    <lineage>
        <taxon>Eukaryota</taxon>
        <taxon>Fungi</taxon>
        <taxon>Dikarya</taxon>
        <taxon>Ascomycota</taxon>
        <taxon>Pezizomycotina</taxon>
        <taxon>Eurotiomycetes</taxon>
        <taxon>Chaetothyriomycetidae</taxon>
        <taxon>Chaetothyriales</taxon>
        <taxon>Trichomeriaceae</taxon>
        <taxon>Knufia</taxon>
    </lineage>
</organism>
<dbReference type="AlphaFoldDB" id="A0AA39D470"/>
<evidence type="ECO:0000256" key="6">
    <source>
        <dbReference type="ARBA" id="ARBA00023239"/>
    </source>
</evidence>
<dbReference type="GO" id="GO:0005777">
    <property type="term" value="C:peroxisome"/>
    <property type="evidence" value="ECO:0007669"/>
    <property type="project" value="UniProtKB-SubCell"/>
</dbReference>
<dbReference type="Proteomes" id="UP001172681">
    <property type="component" value="Unassembled WGS sequence"/>
</dbReference>
<dbReference type="GO" id="GO:0005739">
    <property type="term" value="C:mitochondrion"/>
    <property type="evidence" value="ECO:0007669"/>
    <property type="project" value="TreeGrafter"/>
</dbReference>
<evidence type="ECO:0000256" key="5">
    <source>
        <dbReference type="ARBA" id="ARBA00023235"/>
    </source>
</evidence>
<evidence type="ECO:0000313" key="7">
    <source>
        <dbReference type="EMBL" id="KAJ9646682.1"/>
    </source>
</evidence>
<dbReference type="FunFam" id="3.90.226.10:FF:000074">
    <property type="entry name" value="Enoyl-CoA hydratase (AFU_orthologue AFUA_2G10650)"/>
    <property type="match status" value="1"/>
</dbReference>
<dbReference type="GO" id="GO:0016829">
    <property type="term" value="F:lyase activity"/>
    <property type="evidence" value="ECO:0007669"/>
    <property type="project" value="UniProtKB-KW"/>
</dbReference>
<protein>
    <recommendedName>
        <fullName evidence="9">Enoyl-CoA hydratase</fullName>
    </recommendedName>
</protein>
<gene>
    <name evidence="7" type="ORF">H2204_000374</name>
</gene>
<name>A0AA39D470_9EURO</name>
<accession>A0AA39D470</accession>
<proteinExistence type="inferred from homology"/>
<keyword evidence="6" id="KW-0456">Lyase</keyword>